<feature type="binding site" evidence="8">
    <location>
        <begin position="400"/>
        <end position="401"/>
    </location>
    <ligand>
        <name>substrate</name>
    </ligand>
</feature>
<dbReference type="AlphaFoldDB" id="A0AAV5GPU9"/>
<dbReference type="CDD" id="cd07067">
    <property type="entry name" value="HP_PGM_like"/>
    <property type="match status" value="1"/>
</dbReference>
<feature type="compositionally biased region" description="Low complexity" evidence="10">
    <location>
        <begin position="269"/>
        <end position="310"/>
    </location>
</feature>
<evidence type="ECO:0000313" key="12">
    <source>
        <dbReference type="Proteomes" id="UP001342314"/>
    </source>
</evidence>
<dbReference type="InterPro" id="IPR005952">
    <property type="entry name" value="Phosphogly_mut1"/>
</dbReference>
<feature type="binding site" evidence="8">
    <location>
        <begin position="448"/>
        <end position="451"/>
    </location>
    <ligand>
        <name>substrate</name>
    </ligand>
</feature>
<dbReference type="InterPro" id="IPR013078">
    <property type="entry name" value="His_Pase_superF_clade-1"/>
</dbReference>
<feature type="region of interest" description="Disordered" evidence="10">
    <location>
        <begin position="229"/>
        <end position="361"/>
    </location>
</feature>
<dbReference type="SMART" id="SM00855">
    <property type="entry name" value="PGAM"/>
    <property type="match status" value="1"/>
</dbReference>
<evidence type="ECO:0000256" key="8">
    <source>
        <dbReference type="PIRSR" id="PIRSR613078-2"/>
    </source>
</evidence>
<evidence type="ECO:0000256" key="4">
    <source>
        <dbReference type="ARBA" id="ARBA00012028"/>
    </source>
</evidence>
<feature type="binding site" evidence="8">
    <location>
        <begin position="519"/>
        <end position="520"/>
    </location>
    <ligand>
        <name>substrate</name>
    </ligand>
</feature>
<evidence type="ECO:0000256" key="1">
    <source>
        <dbReference type="ARBA" id="ARBA00000380"/>
    </source>
</evidence>
<sequence>MATRHFAIPAANRLASLPVESLNEVFAHLLSSAVASNDKLPTKGAITRYHSKQPPPLEIGAYLARLTKYTPFPRDAVILGIVYLNRITHLPYTSEPGIHPAPLLSDPPATPDRLAPPTSPIEAPSPLPPSPTISGVERPRVSPFLNSYTLHRLVLATLLIACKFSVDGTLSQSRVAKVGGVGAHELCKLEGECLRLLGWSLMWTLDEVDNACAEVERVGEELGVWPKEAEERRARQKDEAQAPREEDSFRASTSRLPSPPRLVIPSNEPPSRSSCVPVAPSVPPSTSSLASTAPSSEASTSQPSSSASSPRLFSPCTESRQHKRSFLSAAPAEARTEEAEDDEPTPPSSPSVSSADGSEGVRAKVREDVERAALSPRASTETLILVRHGQSETNAANIFTGTLDPPLTAREENEARTLGTKLRDLDLILEALDQHPSPAITVDAALNERDYGLLNGRDKDWAAREYGAEQVQAWRRGYRAVPPGGESLEMTVERVWRYYEREILPRLERGECVLVVSHGNTLRGVCMRLDGLDEDEVLKLQLGTGAYRVYRIDADGEVVERRTFAVNGLEGGPQ</sequence>
<dbReference type="InterPro" id="IPR029033">
    <property type="entry name" value="His_PPase_superfam"/>
</dbReference>
<feature type="binding site" evidence="8">
    <location>
        <begin position="387"/>
        <end position="394"/>
    </location>
    <ligand>
        <name>substrate</name>
    </ligand>
</feature>
<comment type="similarity">
    <text evidence="3">Belongs to the phosphoglycerate mutase family. BPG-dependent PGAM subfamily.</text>
</comment>
<dbReference type="Pfam" id="PF08613">
    <property type="entry name" value="Cyclin"/>
    <property type="match status" value="2"/>
</dbReference>
<dbReference type="InterPro" id="IPR001345">
    <property type="entry name" value="PG/BPGM_mutase_AS"/>
</dbReference>
<keyword evidence="5" id="KW-0324">Glycolysis</keyword>
<dbReference type="EC" id="5.4.2.11" evidence="4"/>
<dbReference type="Gene3D" id="1.10.472.10">
    <property type="entry name" value="Cyclin-like"/>
    <property type="match status" value="1"/>
</dbReference>
<protein>
    <recommendedName>
        <fullName evidence="4">phosphoglycerate mutase (2,3-diphosphoglycerate-dependent)</fullName>
        <ecNumber evidence="4">5.4.2.11</ecNumber>
    </recommendedName>
</protein>
<feature type="site" description="Transition state stabilizer" evidence="9">
    <location>
        <position position="518"/>
    </location>
</feature>
<comment type="caution">
    <text evidence="11">The sequence shown here is derived from an EMBL/GenBank/DDBJ whole genome shotgun (WGS) entry which is preliminary data.</text>
</comment>
<name>A0AAV5GPU9_9BASI</name>
<feature type="region of interest" description="Disordered" evidence="10">
    <location>
        <begin position="99"/>
        <end position="135"/>
    </location>
</feature>
<dbReference type="GO" id="GO:0006096">
    <property type="term" value="P:glycolytic process"/>
    <property type="evidence" value="ECO:0007669"/>
    <property type="project" value="UniProtKB-KW"/>
</dbReference>
<dbReference type="GO" id="GO:0004619">
    <property type="term" value="F:phosphoglycerate mutase activity"/>
    <property type="evidence" value="ECO:0007669"/>
    <property type="project" value="UniProtKB-EC"/>
</dbReference>
<comment type="catalytic activity">
    <reaction evidence="1">
        <text>(2R)-2-phosphoglycerate = (2R)-3-phosphoglycerate</text>
        <dbReference type="Rhea" id="RHEA:15901"/>
        <dbReference type="ChEBI" id="CHEBI:58272"/>
        <dbReference type="ChEBI" id="CHEBI:58289"/>
        <dbReference type="EC" id="5.4.2.11"/>
    </reaction>
</comment>
<accession>A0AAV5GPU9</accession>
<evidence type="ECO:0000256" key="7">
    <source>
        <dbReference type="PIRSR" id="PIRSR613078-1"/>
    </source>
</evidence>
<dbReference type="GO" id="GO:0019901">
    <property type="term" value="F:protein kinase binding"/>
    <property type="evidence" value="ECO:0007669"/>
    <property type="project" value="InterPro"/>
</dbReference>
<evidence type="ECO:0000256" key="6">
    <source>
        <dbReference type="ARBA" id="ARBA00023235"/>
    </source>
</evidence>
<evidence type="ECO:0000256" key="2">
    <source>
        <dbReference type="ARBA" id="ARBA00004798"/>
    </source>
</evidence>
<keyword evidence="12" id="KW-1185">Reference proteome</keyword>
<comment type="pathway">
    <text evidence="2">Carbohydrate degradation; glycolysis; pyruvate from D-glyceraldehyde 3-phosphate: step 3/5.</text>
</comment>
<dbReference type="PANTHER" id="PTHR11931">
    <property type="entry name" value="PHOSPHOGLYCERATE MUTASE"/>
    <property type="match status" value="1"/>
</dbReference>
<dbReference type="Proteomes" id="UP001342314">
    <property type="component" value="Unassembled WGS sequence"/>
</dbReference>
<evidence type="ECO:0000256" key="10">
    <source>
        <dbReference type="SAM" id="MobiDB-lite"/>
    </source>
</evidence>
<feature type="active site" description="Proton donor/acceptor" evidence="7">
    <location>
        <position position="448"/>
    </location>
</feature>
<evidence type="ECO:0000256" key="9">
    <source>
        <dbReference type="PIRSR" id="PIRSR613078-3"/>
    </source>
</evidence>
<gene>
    <name evidence="11" type="ORF">Rhopal_005218-T1</name>
</gene>
<dbReference type="PROSITE" id="PS00175">
    <property type="entry name" value="PG_MUTASE"/>
    <property type="match status" value="1"/>
</dbReference>
<proteinExistence type="inferred from homology"/>
<organism evidence="11 12">
    <name type="scientific">Rhodotorula paludigena</name>
    <dbReference type="NCBI Taxonomy" id="86838"/>
    <lineage>
        <taxon>Eukaryota</taxon>
        <taxon>Fungi</taxon>
        <taxon>Dikarya</taxon>
        <taxon>Basidiomycota</taxon>
        <taxon>Pucciniomycotina</taxon>
        <taxon>Microbotryomycetes</taxon>
        <taxon>Sporidiobolales</taxon>
        <taxon>Sporidiobolaceae</taxon>
        <taxon>Rhodotorula</taxon>
    </lineage>
</organism>
<feature type="compositionally biased region" description="Basic and acidic residues" evidence="10">
    <location>
        <begin position="229"/>
        <end position="249"/>
    </location>
</feature>
<evidence type="ECO:0000256" key="5">
    <source>
        <dbReference type="ARBA" id="ARBA00023152"/>
    </source>
</evidence>
<feature type="binding site" evidence="8">
    <location>
        <begin position="475"/>
        <end position="476"/>
    </location>
    <ligand>
        <name>substrate</name>
    </ligand>
</feature>
<evidence type="ECO:0000313" key="11">
    <source>
        <dbReference type="EMBL" id="GJN92188.1"/>
    </source>
</evidence>
<dbReference type="SUPFAM" id="SSF53254">
    <property type="entry name" value="Phosphoglycerate mutase-like"/>
    <property type="match status" value="1"/>
</dbReference>
<reference evidence="11 12" key="1">
    <citation type="submission" date="2021-12" db="EMBL/GenBank/DDBJ databases">
        <title>High titer production of polyol ester of fatty acids by Rhodotorula paludigena BS15 towards product separation-free biomass refinery.</title>
        <authorList>
            <person name="Mano J."/>
            <person name="Ono H."/>
            <person name="Tanaka T."/>
            <person name="Naito K."/>
            <person name="Sushida H."/>
            <person name="Ike M."/>
            <person name="Tokuyasu K."/>
            <person name="Kitaoka M."/>
        </authorList>
    </citation>
    <scope>NUCLEOTIDE SEQUENCE [LARGE SCALE GENOMIC DNA]</scope>
    <source>
        <strain evidence="11 12">BS15</strain>
    </source>
</reference>
<dbReference type="Gene3D" id="3.40.50.1240">
    <property type="entry name" value="Phosphoglycerate mutase-like"/>
    <property type="match status" value="1"/>
</dbReference>
<feature type="compositionally biased region" description="Pro residues" evidence="10">
    <location>
        <begin position="117"/>
        <end position="131"/>
    </location>
</feature>
<feature type="binding site" evidence="8">
    <location>
        <position position="459"/>
    </location>
    <ligand>
        <name>substrate</name>
    </ligand>
</feature>
<dbReference type="Pfam" id="PF00300">
    <property type="entry name" value="His_Phos_1"/>
    <property type="match status" value="1"/>
</dbReference>
<dbReference type="InterPro" id="IPR013922">
    <property type="entry name" value="Cyclin_PHO80-like"/>
</dbReference>
<feature type="active site" description="Tele-phosphohistidine intermediate" evidence="7">
    <location>
        <position position="388"/>
    </location>
</feature>
<dbReference type="EMBL" id="BQKY01000010">
    <property type="protein sequence ID" value="GJN92188.1"/>
    <property type="molecule type" value="Genomic_DNA"/>
</dbReference>
<keyword evidence="6" id="KW-0413">Isomerase</keyword>
<evidence type="ECO:0000256" key="3">
    <source>
        <dbReference type="ARBA" id="ARBA00006717"/>
    </source>
</evidence>